<dbReference type="AlphaFoldDB" id="A0A225W7I8"/>
<feature type="compositionally biased region" description="Low complexity" evidence="1">
    <location>
        <begin position="26"/>
        <end position="39"/>
    </location>
</feature>
<comment type="caution">
    <text evidence="2">The sequence shown here is derived from an EMBL/GenBank/DDBJ whole genome shotgun (WGS) entry which is preliminary data.</text>
</comment>
<dbReference type="Proteomes" id="UP000198211">
    <property type="component" value="Unassembled WGS sequence"/>
</dbReference>
<name>A0A225W7I8_9STRA</name>
<evidence type="ECO:0000313" key="2">
    <source>
        <dbReference type="EMBL" id="OWZ13139.1"/>
    </source>
</evidence>
<keyword evidence="3" id="KW-1185">Reference proteome</keyword>
<accession>A0A225W7I8</accession>
<organism evidence="2 3">
    <name type="scientific">Phytophthora megakarya</name>
    <dbReference type="NCBI Taxonomy" id="4795"/>
    <lineage>
        <taxon>Eukaryota</taxon>
        <taxon>Sar</taxon>
        <taxon>Stramenopiles</taxon>
        <taxon>Oomycota</taxon>
        <taxon>Peronosporomycetes</taxon>
        <taxon>Peronosporales</taxon>
        <taxon>Peronosporaceae</taxon>
        <taxon>Phytophthora</taxon>
    </lineage>
</organism>
<proteinExistence type="predicted"/>
<evidence type="ECO:0000313" key="3">
    <source>
        <dbReference type="Proteomes" id="UP000198211"/>
    </source>
</evidence>
<protein>
    <submittedName>
        <fullName evidence="2">Uncharacterized protein</fullName>
    </submittedName>
</protein>
<reference evidence="3" key="1">
    <citation type="submission" date="2017-03" db="EMBL/GenBank/DDBJ databases">
        <title>Phytopthora megakarya and P. palmivora, two closely related causual agents of cacao black pod achieved similar genome size and gene model numbers by different mechanisms.</title>
        <authorList>
            <person name="Ali S."/>
            <person name="Shao J."/>
            <person name="Larry D.J."/>
            <person name="Kronmiller B."/>
            <person name="Shen D."/>
            <person name="Strem M.D."/>
            <person name="Melnick R.L."/>
            <person name="Guiltinan M.J."/>
            <person name="Tyler B.M."/>
            <person name="Meinhardt L.W."/>
            <person name="Bailey B.A."/>
        </authorList>
    </citation>
    <scope>NUCLEOTIDE SEQUENCE [LARGE SCALE GENOMIC DNA]</scope>
    <source>
        <strain evidence="3">zdho120</strain>
    </source>
</reference>
<evidence type="ECO:0000256" key="1">
    <source>
        <dbReference type="SAM" id="MobiDB-lite"/>
    </source>
</evidence>
<sequence>MIGMPFFSINLCGGIPLMFTVCNTSGSKKSSFTSSSTESADMYSRASSGKRSATAALIL</sequence>
<feature type="region of interest" description="Disordered" evidence="1">
    <location>
        <begin position="26"/>
        <end position="59"/>
    </location>
</feature>
<dbReference type="EMBL" id="NBNE01001660">
    <property type="protein sequence ID" value="OWZ13139.1"/>
    <property type="molecule type" value="Genomic_DNA"/>
</dbReference>
<gene>
    <name evidence="2" type="ORF">PHMEG_00013591</name>
</gene>